<dbReference type="Pfam" id="PF01464">
    <property type="entry name" value="SLT"/>
    <property type="match status" value="1"/>
</dbReference>
<dbReference type="EMBL" id="QVXO01000104">
    <property type="protein sequence ID" value="RPJ87774.1"/>
    <property type="molecule type" value="Genomic_DNA"/>
</dbReference>
<organism evidence="2 3">
    <name type="scientific">Alcaligenes xylosoxydans xylosoxydans</name>
    <name type="common">Achromobacter xylosoxidans</name>
    <dbReference type="NCBI Taxonomy" id="85698"/>
    <lineage>
        <taxon>Bacteria</taxon>
        <taxon>Pseudomonadati</taxon>
        <taxon>Pseudomonadota</taxon>
        <taxon>Betaproteobacteria</taxon>
        <taxon>Burkholderiales</taxon>
        <taxon>Alcaligenaceae</taxon>
        <taxon>Achromobacter</taxon>
    </lineage>
</organism>
<feature type="domain" description="Transglycosylase SLT" evidence="1">
    <location>
        <begin position="71"/>
        <end position="122"/>
    </location>
</feature>
<evidence type="ECO:0000259" key="1">
    <source>
        <dbReference type="Pfam" id="PF01464"/>
    </source>
</evidence>
<name>A0A424W3E2_ALCXX</name>
<proteinExistence type="predicted"/>
<accession>A0A424W3E2</accession>
<dbReference type="AlphaFoldDB" id="A0A424W3E2"/>
<dbReference type="InterPro" id="IPR023346">
    <property type="entry name" value="Lysozyme-like_dom_sf"/>
</dbReference>
<evidence type="ECO:0000313" key="2">
    <source>
        <dbReference type="EMBL" id="RPJ87774.1"/>
    </source>
</evidence>
<protein>
    <submittedName>
        <fullName evidence="2">Lytic transglycosylase</fullName>
    </submittedName>
</protein>
<comment type="caution">
    <text evidence="2">The sequence shown here is derived from an EMBL/GenBank/DDBJ whole genome shotgun (WGS) entry which is preliminary data.</text>
</comment>
<dbReference type="Gene3D" id="1.10.530.10">
    <property type="match status" value="1"/>
</dbReference>
<evidence type="ECO:0000313" key="3">
    <source>
        <dbReference type="Proteomes" id="UP000285324"/>
    </source>
</evidence>
<dbReference type="Proteomes" id="UP000285324">
    <property type="component" value="Unassembled WGS sequence"/>
</dbReference>
<dbReference type="OrthoDB" id="1956004at2"/>
<reference evidence="2 3" key="1">
    <citation type="submission" date="2018-08" db="EMBL/GenBank/DDBJ databases">
        <title>Achromobacter xylosoxidans Genome sequencing and assembly.</title>
        <authorList>
            <person name="Wang R."/>
            <person name="Rensing C."/>
            <person name="Li Y."/>
        </authorList>
    </citation>
    <scope>NUCLEOTIDE SEQUENCE [LARGE SCALE GENOMIC DNA]</scope>
    <source>
        <strain evidence="2 3">GD003A</strain>
    </source>
</reference>
<sequence length="221" mass="23725">MLLSKFGAAFRMISEAFSRRGSSTGSVSPSSLGVSSASSMSSASLQKPATLAWGKKVSPEFRAKVISLCERLGIEPDYLMACMAFESAETFSPSIYNAAGSGAVGLIQFMPTTARSLGTATGNLAALSAVDQLDWVEKYFQPYKGRLKTLSDVYMAILWPAAIGKPESSSLWAQSERPTTYRQNSGLDANKDGVITKAEAASKVQAKLERGRKPEYLWVSP</sequence>
<gene>
    <name evidence="2" type="ORF">DY367_31190</name>
</gene>
<dbReference type="SUPFAM" id="SSF53955">
    <property type="entry name" value="Lysozyme-like"/>
    <property type="match status" value="1"/>
</dbReference>
<dbReference type="InterPro" id="IPR008258">
    <property type="entry name" value="Transglycosylase_SLT_dom_1"/>
</dbReference>